<evidence type="ECO:0000256" key="4">
    <source>
        <dbReference type="ARBA" id="ARBA00034706"/>
    </source>
</evidence>
<dbReference type="InterPro" id="IPR047125">
    <property type="entry name" value="DCTN5"/>
</dbReference>
<dbReference type="Proteomes" id="UP001149090">
    <property type="component" value="Unassembled WGS sequence"/>
</dbReference>
<sequence length="520" mass="58874">MEVEEVFYPKEVLFKTSTGTILSKESKLYGAQFINAAGSCIVKKGAILRGDLAQIKLGNFCIIDENVVIHPPFAKSKSGLTYYSVSFGNFVWIQENSVISAAQIGSFVSIGKNCVIGRGAILSDCCQILDNTIIPPNTVISPFEIYSGIPGKNCLQILPKPNIIIDSSTHYQSNIYIDYVLIQIQIENNYSNLNLNSIHFTNSSIHNKIPSFYNQEIENNSILNISNPINTQIYFSFRTFSNDSNFIPSDFISKNFIIKKKVDQITYNFTQLSNGLKIILDCKTLNTNIMFLLNYNNSTDLNFKLFENDIFLDQSANLTFYGSHIDMIDSDIVELQIKVRIKVYTPTSSNPSGFYQEKLLLNFSTKIENSLIRYSFNKEMNQSIPFDPDNPPLIECVNGIMTNYSVFVQGFKGDPNPESEQICCNSSEVVEFFYVILPTLSPLFTVPDQKKYSGIAVISLYSAVDNSNIFYSLDNSSFEKYQKSIKIENNQLNSIQISIFFYAEKTGYFTTNIYQYSFPN</sequence>
<evidence type="ECO:0000256" key="2">
    <source>
        <dbReference type="ARBA" id="ARBA00022490"/>
    </source>
</evidence>
<dbReference type="CDD" id="cd03359">
    <property type="entry name" value="LbH_Dynactin_5"/>
    <property type="match status" value="1"/>
</dbReference>
<dbReference type="Pfam" id="PF21711">
    <property type="entry name" value="DCTN5"/>
    <property type="match status" value="1"/>
</dbReference>
<gene>
    <name evidence="6" type="ORF">M0811_11580</name>
</gene>
<dbReference type="PANTHER" id="PTHR46126">
    <property type="entry name" value="DYNACTIN SUBUNIT 5"/>
    <property type="match status" value="1"/>
</dbReference>
<dbReference type="PANTHER" id="PTHR46126:SF1">
    <property type="entry name" value="DYNACTIN SUBUNIT 5"/>
    <property type="match status" value="1"/>
</dbReference>
<evidence type="ECO:0000256" key="5">
    <source>
        <dbReference type="ARBA" id="ARBA00034865"/>
    </source>
</evidence>
<comment type="similarity">
    <text evidence="4">Belongs to the dynactin subunits 5/6 family. Dynactin subunit 5 subfamily.</text>
</comment>
<organism evidence="6 7">
    <name type="scientific">Anaeramoeba ignava</name>
    <name type="common">Anaerobic marine amoeba</name>
    <dbReference type="NCBI Taxonomy" id="1746090"/>
    <lineage>
        <taxon>Eukaryota</taxon>
        <taxon>Metamonada</taxon>
        <taxon>Anaeramoebidae</taxon>
        <taxon>Anaeramoeba</taxon>
    </lineage>
</organism>
<dbReference type="SUPFAM" id="SSF51161">
    <property type="entry name" value="Trimeric LpxA-like enzymes"/>
    <property type="match status" value="1"/>
</dbReference>
<keyword evidence="3" id="KW-0206">Cytoskeleton</keyword>
<protein>
    <recommendedName>
        <fullName evidence="5">Dynactin subunit 5</fullName>
    </recommendedName>
</protein>
<accession>A0A9Q0LB04</accession>
<keyword evidence="2" id="KW-0963">Cytoplasm</keyword>
<evidence type="ECO:0000256" key="3">
    <source>
        <dbReference type="ARBA" id="ARBA00023212"/>
    </source>
</evidence>
<evidence type="ECO:0000313" key="7">
    <source>
        <dbReference type="Proteomes" id="UP001149090"/>
    </source>
</evidence>
<comment type="caution">
    <text evidence="6">The sequence shown here is derived from an EMBL/GenBank/DDBJ whole genome shotgun (WGS) entry which is preliminary data.</text>
</comment>
<dbReference type="GO" id="GO:0005869">
    <property type="term" value="C:dynactin complex"/>
    <property type="evidence" value="ECO:0007669"/>
    <property type="project" value="TreeGrafter"/>
</dbReference>
<proteinExistence type="inferred from homology"/>
<dbReference type="Gene3D" id="2.160.10.10">
    <property type="entry name" value="Hexapeptide repeat proteins"/>
    <property type="match status" value="1"/>
</dbReference>
<evidence type="ECO:0000256" key="1">
    <source>
        <dbReference type="ARBA" id="ARBA00004245"/>
    </source>
</evidence>
<reference evidence="6" key="1">
    <citation type="submission" date="2022-10" db="EMBL/GenBank/DDBJ databases">
        <title>Novel sulphate-reducing endosymbionts in the free-living metamonad Anaeramoeba.</title>
        <authorList>
            <person name="Jerlstrom-Hultqvist J."/>
            <person name="Cepicka I."/>
            <person name="Gallot-Lavallee L."/>
            <person name="Salas-Leiva D."/>
            <person name="Curtis B.A."/>
            <person name="Zahonova K."/>
            <person name="Pipaliya S."/>
            <person name="Dacks J."/>
            <person name="Roger A.J."/>
        </authorList>
    </citation>
    <scope>NUCLEOTIDE SEQUENCE</scope>
    <source>
        <strain evidence="6">BMAN</strain>
    </source>
</reference>
<evidence type="ECO:0000313" key="6">
    <source>
        <dbReference type="EMBL" id="KAJ5069408.1"/>
    </source>
</evidence>
<name>A0A9Q0LB04_ANAIG</name>
<comment type="subcellular location">
    <subcellularLocation>
        <location evidence="1">Cytoplasm</location>
        <location evidence="1">Cytoskeleton</location>
    </subcellularLocation>
</comment>
<dbReference type="AlphaFoldDB" id="A0A9Q0LB04"/>
<dbReference type="OrthoDB" id="417208at2759"/>
<keyword evidence="7" id="KW-1185">Reference proteome</keyword>
<dbReference type="EMBL" id="JAPDFW010000104">
    <property type="protein sequence ID" value="KAJ5069408.1"/>
    <property type="molecule type" value="Genomic_DNA"/>
</dbReference>
<dbReference type="InterPro" id="IPR011004">
    <property type="entry name" value="Trimer_LpxA-like_sf"/>
</dbReference>